<dbReference type="KEGG" id="cyj:Cyan7822_1861"/>
<name>E0U9P5_GLOV7</name>
<dbReference type="InterPro" id="IPR012674">
    <property type="entry name" value="Calycin"/>
</dbReference>
<proteinExistence type="predicted"/>
<dbReference type="PANTHER" id="PTHR33404:SF1">
    <property type="entry name" value="SLL0497 PROTEIN"/>
    <property type="match status" value="1"/>
</dbReference>
<dbReference type="eggNOG" id="ENOG502Z85V">
    <property type="taxonomic scope" value="Bacteria"/>
</dbReference>
<evidence type="ECO:0000259" key="1">
    <source>
        <dbReference type="Pfam" id="PF12204"/>
    </source>
</evidence>
<evidence type="ECO:0000313" key="3">
    <source>
        <dbReference type="EMBL" id="ADN13846.1"/>
    </source>
</evidence>
<evidence type="ECO:0000259" key="2">
    <source>
        <dbReference type="Pfam" id="PF21053"/>
    </source>
</evidence>
<organism evidence="3 4">
    <name type="scientific">Gloeothece verrucosa (strain PCC 7822)</name>
    <name type="common">Cyanothece sp. (strain PCC 7822)</name>
    <dbReference type="NCBI Taxonomy" id="497965"/>
    <lineage>
        <taxon>Bacteria</taxon>
        <taxon>Bacillati</taxon>
        <taxon>Cyanobacteriota</taxon>
        <taxon>Cyanophyceae</taxon>
        <taxon>Oscillatoriophycideae</taxon>
        <taxon>Chroococcales</taxon>
        <taxon>Aphanothecaceae</taxon>
        <taxon>Gloeothece</taxon>
        <taxon>Gloeothece verrucosa</taxon>
    </lineage>
</organism>
<dbReference type="InterPro" id="IPR048378">
    <property type="entry name" value="BFA1-like_C"/>
</dbReference>
<dbReference type="Gene3D" id="2.40.128.20">
    <property type="match status" value="2"/>
</dbReference>
<dbReference type="SUPFAM" id="SSF50814">
    <property type="entry name" value="Lipocalins"/>
    <property type="match status" value="2"/>
</dbReference>
<dbReference type="Pfam" id="PF12204">
    <property type="entry name" value="DUF3598_N"/>
    <property type="match status" value="1"/>
</dbReference>
<feature type="domain" description="DUF3598" evidence="1">
    <location>
        <begin position="1"/>
        <end position="133"/>
    </location>
</feature>
<dbReference type="HOGENOM" id="CLU_1000544_0_0_3"/>
<dbReference type="STRING" id="497965.Cyan7822_1861"/>
<dbReference type="GO" id="GO:0000918">
    <property type="term" value="P:division septum site selection"/>
    <property type="evidence" value="ECO:0007669"/>
    <property type="project" value="TreeGrafter"/>
</dbReference>
<dbReference type="GO" id="GO:0005886">
    <property type="term" value="C:plasma membrane"/>
    <property type="evidence" value="ECO:0007669"/>
    <property type="project" value="TreeGrafter"/>
</dbReference>
<dbReference type="OrthoDB" id="516684at2"/>
<gene>
    <name evidence="3" type="ordered locus">Cyan7822_1861</name>
</gene>
<dbReference type="PANTHER" id="PTHR33404">
    <property type="entry name" value="CELL DIVISION TOPOLOGICAL SPECIFICITY FACTOR HOMOLOG, CHLOROPLASTIC"/>
    <property type="match status" value="1"/>
</dbReference>
<dbReference type="Pfam" id="PF21053">
    <property type="entry name" value="BFA1_C"/>
    <property type="match status" value="1"/>
</dbReference>
<evidence type="ECO:0000313" key="4">
    <source>
        <dbReference type="Proteomes" id="UP000008206"/>
    </source>
</evidence>
<keyword evidence="4" id="KW-1185">Reference proteome</keyword>
<feature type="domain" description="Biogenesis factor required for ATP synthase 1-like C-terminal" evidence="2">
    <location>
        <begin position="137"/>
        <end position="275"/>
    </location>
</feature>
<dbReference type="AlphaFoldDB" id="E0U9P5"/>
<accession>E0U9P5</accession>
<dbReference type="EMBL" id="CP002198">
    <property type="protein sequence ID" value="ADN13846.1"/>
    <property type="molecule type" value="Genomic_DNA"/>
</dbReference>
<protein>
    <submittedName>
        <fullName evidence="3">Uncharacterized protein</fullName>
    </submittedName>
</protein>
<dbReference type="RefSeq" id="WP_013321952.1">
    <property type="nucleotide sequence ID" value="NC_014501.1"/>
</dbReference>
<dbReference type="Proteomes" id="UP000008206">
    <property type="component" value="Chromosome"/>
</dbReference>
<sequence>MTSQWDYFLKNLGQWQGSFTSLSPLGEVREDVKSILTLEGFNNNSTVRLVLQRFPPNQPPHELKLEFTSLSRSLLFCETGAFSQGSMQWSPFSDFGAELSLIDQDRRLRLVQLFNTQGKFNQLTLIREKLAGTYPPEKPDLTLEQLLGKWVGEAITISPDWYSSEPFPTELLIERTTDNRILQQLTWGKGDQRRTMSSSAIIDGSRLLFDQSNLPVQILLLPDGASSNCPLEIKLGHSFVLEVGWLIAPTRRQRLIRRYNEKGEWVSLTLVKEEKTA</sequence>
<reference evidence="4" key="1">
    <citation type="journal article" date="2011" name="MBio">
        <title>Novel metabolic attributes of the genus Cyanothece, comprising a group of unicellular nitrogen-fixing Cyanobacteria.</title>
        <authorList>
            <person name="Bandyopadhyay A."/>
            <person name="Elvitigala T."/>
            <person name="Welsh E."/>
            <person name="Stockel J."/>
            <person name="Liberton M."/>
            <person name="Min H."/>
            <person name="Sherman L.A."/>
            <person name="Pakrasi H.B."/>
        </authorList>
    </citation>
    <scope>NUCLEOTIDE SEQUENCE [LARGE SCALE GENOMIC DNA]</scope>
    <source>
        <strain evidence="4">PCC 7822</strain>
    </source>
</reference>
<dbReference type="InterPro" id="IPR022017">
    <property type="entry name" value="BFA1-like_DUF3598"/>
</dbReference>